<evidence type="ECO:0000256" key="3">
    <source>
        <dbReference type="ARBA" id="ARBA00022552"/>
    </source>
</evidence>
<comment type="subcellular location">
    <subcellularLocation>
        <location evidence="5">Cytoplasm</location>
    </subcellularLocation>
</comment>
<dbReference type="AlphaFoldDB" id="A0A5M6IL43"/>
<evidence type="ECO:0000313" key="9">
    <source>
        <dbReference type="Proteomes" id="UP000325255"/>
    </source>
</evidence>
<comment type="caution">
    <text evidence="8">The sequence shown here is derived from an EMBL/GenBank/DDBJ whole genome shotgun (WGS) entry which is preliminary data.</text>
</comment>
<comment type="domain">
    <text evidence="5">The PRC barrel domain binds ribosomal protein uS19.</text>
</comment>
<dbReference type="Gene3D" id="2.30.30.240">
    <property type="entry name" value="PRC-barrel domain"/>
    <property type="match status" value="1"/>
</dbReference>
<dbReference type="InterPro" id="IPR002676">
    <property type="entry name" value="RimM_N"/>
</dbReference>
<dbReference type="InterPro" id="IPR036976">
    <property type="entry name" value="RimM_N_sf"/>
</dbReference>
<dbReference type="PANTHER" id="PTHR33692">
    <property type="entry name" value="RIBOSOME MATURATION FACTOR RIMM"/>
    <property type="match status" value="1"/>
</dbReference>
<keyword evidence="4 5" id="KW-0143">Chaperone</keyword>
<comment type="similarity">
    <text evidence="5">Belongs to the RimM family.</text>
</comment>
<evidence type="ECO:0000256" key="4">
    <source>
        <dbReference type="ARBA" id="ARBA00023186"/>
    </source>
</evidence>
<keyword evidence="9" id="KW-1185">Reference proteome</keyword>
<proteinExistence type="inferred from homology"/>
<organism evidence="8 9">
    <name type="scientific">Rhodovastum atsumiense</name>
    <dbReference type="NCBI Taxonomy" id="504468"/>
    <lineage>
        <taxon>Bacteria</taxon>
        <taxon>Pseudomonadati</taxon>
        <taxon>Pseudomonadota</taxon>
        <taxon>Alphaproteobacteria</taxon>
        <taxon>Acetobacterales</taxon>
        <taxon>Acetobacteraceae</taxon>
        <taxon>Rhodovastum</taxon>
    </lineage>
</organism>
<dbReference type="GO" id="GO:0006364">
    <property type="term" value="P:rRNA processing"/>
    <property type="evidence" value="ECO:0007669"/>
    <property type="project" value="UniProtKB-UniRule"/>
</dbReference>
<protein>
    <recommendedName>
        <fullName evidence="5">Ribosome maturation factor RimM</fullName>
    </recommendedName>
</protein>
<keyword evidence="3 5" id="KW-0698">rRNA processing</keyword>
<dbReference type="Pfam" id="PF24986">
    <property type="entry name" value="PRC_RimM"/>
    <property type="match status" value="1"/>
</dbReference>
<comment type="function">
    <text evidence="5">An accessory protein needed during the final step in the assembly of 30S ribosomal subunit, possibly for assembly of the head region. Essential for efficient processing of 16S rRNA. May be needed both before and after RbfA during the maturation of 16S rRNA. It has affinity for free ribosomal 30S subunits but not for 70S ribosomes.</text>
</comment>
<dbReference type="InterPro" id="IPR056792">
    <property type="entry name" value="PRC_RimM"/>
</dbReference>
<comment type="subunit">
    <text evidence="5">Binds ribosomal protein uS19.</text>
</comment>
<name>A0A5M6IL43_9PROT</name>
<dbReference type="Gene3D" id="2.40.30.60">
    <property type="entry name" value="RimM"/>
    <property type="match status" value="1"/>
</dbReference>
<evidence type="ECO:0000256" key="5">
    <source>
        <dbReference type="HAMAP-Rule" id="MF_00014"/>
    </source>
</evidence>
<dbReference type="SUPFAM" id="SSF50447">
    <property type="entry name" value="Translation proteins"/>
    <property type="match status" value="1"/>
</dbReference>
<dbReference type="HAMAP" id="MF_00014">
    <property type="entry name" value="Ribosome_mat_RimM"/>
    <property type="match status" value="1"/>
</dbReference>
<dbReference type="GO" id="GO:0005737">
    <property type="term" value="C:cytoplasm"/>
    <property type="evidence" value="ECO:0007669"/>
    <property type="project" value="UniProtKB-SubCell"/>
</dbReference>
<dbReference type="Proteomes" id="UP000325255">
    <property type="component" value="Unassembled WGS sequence"/>
</dbReference>
<dbReference type="GO" id="GO:0005840">
    <property type="term" value="C:ribosome"/>
    <property type="evidence" value="ECO:0007669"/>
    <property type="project" value="InterPro"/>
</dbReference>
<accession>A0A5M6IL43</accession>
<dbReference type="SUPFAM" id="SSF50346">
    <property type="entry name" value="PRC-barrel domain"/>
    <property type="match status" value="1"/>
</dbReference>
<dbReference type="RefSeq" id="WP_150044530.1">
    <property type="nucleotide sequence ID" value="NZ_OW485601.1"/>
</dbReference>
<gene>
    <name evidence="5 8" type="primary">rimM</name>
    <name evidence="8" type="ORF">F1189_26455</name>
</gene>
<evidence type="ECO:0000313" key="8">
    <source>
        <dbReference type="EMBL" id="KAA5608954.1"/>
    </source>
</evidence>
<evidence type="ECO:0000259" key="6">
    <source>
        <dbReference type="Pfam" id="PF01782"/>
    </source>
</evidence>
<feature type="domain" description="Ribosome maturation factor RimM PRC barrel" evidence="7">
    <location>
        <begin position="103"/>
        <end position="163"/>
    </location>
</feature>
<dbReference type="InterPro" id="IPR011961">
    <property type="entry name" value="RimM"/>
</dbReference>
<dbReference type="Pfam" id="PF01782">
    <property type="entry name" value="RimM"/>
    <property type="match status" value="1"/>
</dbReference>
<evidence type="ECO:0000259" key="7">
    <source>
        <dbReference type="Pfam" id="PF24986"/>
    </source>
</evidence>
<dbReference type="PANTHER" id="PTHR33692:SF1">
    <property type="entry name" value="RIBOSOME MATURATION FACTOR RIMM"/>
    <property type="match status" value="1"/>
</dbReference>
<dbReference type="EMBL" id="VWPK01000063">
    <property type="protein sequence ID" value="KAA5608954.1"/>
    <property type="molecule type" value="Genomic_DNA"/>
</dbReference>
<sequence length="179" mass="19461">MPEPRILMGVIGRPHGVRGLVRVHSYTATPDELPQYGPFADDRGRRFTLRWRGEGIAEITEIVDGKPVPVRDRDAAGRLVNVRLYVERDRLPPPEEDEFYLADLIGLQAVGPDGRVLGRVDTVHDYGAGASLEIGPLLVPFTRAAVPEVDLAAGRVTIVLPDEVVVAEQAAAPDRESAA</sequence>
<dbReference type="GO" id="GO:0042274">
    <property type="term" value="P:ribosomal small subunit biogenesis"/>
    <property type="evidence" value="ECO:0007669"/>
    <property type="project" value="UniProtKB-UniRule"/>
</dbReference>
<dbReference type="InterPro" id="IPR011033">
    <property type="entry name" value="PRC_barrel-like_sf"/>
</dbReference>
<dbReference type="OrthoDB" id="9788191at2"/>
<keyword evidence="1 5" id="KW-0963">Cytoplasm</keyword>
<dbReference type="NCBIfam" id="TIGR02273">
    <property type="entry name" value="16S_RimM"/>
    <property type="match status" value="1"/>
</dbReference>
<dbReference type="GO" id="GO:0043022">
    <property type="term" value="F:ribosome binding"/>
    <property type="evidence" value="ECO:0007669"/>
    <property type="project" value="InterPro"/>
</dbReference>
<keyword evidence="2 5" id="KW-0690">Ribosome biogenesis</keyword>
<feature type="domain" description="RimM N-terminal" evidence="6">
    <location>
        <begin position="8"/>
        <end position="89"/>
    </location>
</feature>
<reference evidence="8 9" key="1">
    <citation type="submission" date="2019-09" db="EMBL/GenBank/DDBJ databases">
        <title>Genome sequence of Rhodovastum atsumiense, a diverse member of the Acetobacteraceae family of non-sulfur purple photosynthetic bacteria.</title>
        <authorList>
            <person name="Meyer T."/>
            <person name="Kyndt J."/>
        </authorList>
    </citation>
    <scope>NUCLEOTIDE SEQUENCE [LARGE SCALE GENOMIC DNA]</scope>
    <source>
        <strain evidence="8 9">DSM 21279</strain>
    </source>
</reference>
<evidence type="ECO:0000256" key="1">
    <source>
        <dbReference type="ARBA" id="ARBA00022490"/>
    </source>
</evidence>
<dbReference type="InterPro" id="IPR009000">
    <property type="entry name" value="Transl_B-barrel_sf"/>
</dbReference>
<evidence type="ECO:0000256" key="2">
    <source>
        <dbReference type="ARBA" id="ARBA00022517"/>
    </source>
</evidence>